<protein>
    <submittedName>
        <fullName evidence="1">Uncharacterized protein</fullName>
    </submittedName>
</protein>
<organism evidence="1">
    <name type="scientific">Tanacetum cinerariifolium</name>
    <name type="common">Dalmatian daisy</name>
    <name type="synonym">Chrysanthemum cinerariifolium</name>
    <dbReference type="NCBI Taxonomy" id="118510"/>
    <lineage>
        <taxon>Eukaryota</taxon>
        <taxon>Viridiplantae</taxon>
        <taxon>Streptophyta</taxon>
        <taxon>Embryophyta</taxon>
        <taxon>Tracheophyta</taxon>
        <taxon>Spermatophyta</taxon>
        <taxon>Magnoliopsida</taxon>
        <taxon>eudicotyledons</taxon>
        <taxon>Gunneridae</taxon>
        <taxon>Pentapetalae</taxon>
        <taxon>asterids</taxon>
        <taxon>campanulids</taxon>
        <taxon>Asterales</taxon>
        <taxon>Asteraceae</taxon>
        <taxon>Asteroideae</taxon>
        <taxon>Anthemideae</taxon>
        <taxon>Anthemidinae</taxon>
        <taxon>Tanacetum</taxon>
    </lineage>
</organism>
<name>A0A699TJY9_TANCI</name>
<comment type="caution">
    <text evidence="1">The sequence shown here is derived from an EMBL/GenBank/DDBJ whole genome shotgun (WGS) entry which is preliminary data.</text>
</comment>
<dbReference type="EMBL" id="BKCJ011246633">
    <property type="protein sequence ID" value="GFD09599.1"/>
    <property type="molecule type" value="Genomic_DNA"/>
</dbReference>
<dbReference type="AlphaFoldDB" id="A0A699TJY9"/>
<feature type="non-terminal residue" evidence="1">
    <location>
        <position position="193"/>
    </location>
</feature>
<sequence length="193" mass="21308">AHKKARGIEAPPVPLQHVGRDVAAVQSRHDELEYRVHVLSQKTQHYPDGHHAHAYRVVHRDDAAGAGVRVEVLEEPREHQPYQPGRQKAIDGEGQNALEVDGAVGRPQVELVVVEQPQNGEPDNERVADGQQNNRHKAAHFAGLLGRARAQDFLHVVVGRGTGQRGKNPFKGHHHEENAEQRVAVAGYFAVDL</sequence>
<evidence type="ECO:0000313" key="1">
    <source>
        <dbReference type="EMBL" id="GFD09599.1"/>
    </source>
</evidence>
<feature type="non-terminal residue" evidence="1">
    <location>
        <position position="1"/>
    </location>
</feature>
<gene>
    <name evidence="1" type="ORF">Tci_881568</name>
</gene>
<accession>A0A699TJY9</accession>
<proteinExistence type="predicted"/>
<reference evidence="1" key="1">
    <citation type="journal article" date="2019" name="Sci. Rep.">
        <title>Draft genome of Tanacetum cinerariifolium, the natural source of mosquito coil.</title>
        <authorList>
            <person name="Yamashiro T."/>
            <person name="Shiraishi A."/>
            <person name="Satake H."/>
            <person name="Nakayama K."/>
        </authorList>
    </citation>
    <scope>NUCLEOTIDE SEQUENCE</scope>
</reference>